<reference evidence="1" key="1">
    <citation type="submission" date="2021-04" db="EMBL/GenBank/DDBJ databases">
        <authorList>
            <person name="Pira H."/>
            <person name="Risdian C."/>
            <person name="Wink J."/>
        </authorList>
    </citation>
    <scope>NUCLEOTIDE SEQUENCE</scope>
    <source>
        <strain evidence="1">WHY3</strain>
    </source>
</reference>
<dbReference type="RefSeq" id="WP_218544917.1">
    <property type="nucleotide sequence ID" value="NZ_JAGSPD010000003.1"/>
</dbReference>
<organism evidence="1 2">
    <name type="scientific">Winogradskyella luteola</name>
    <dbReference type="NCBI Taxonomy" id="2828330"/>
    <lineage>
        <taxon>Bacteria</taxon>
        <taxon>Pseudomonadati</taxon>
        <taxon>Bacteroidota</taxon>
        <taxon>Flavobacteriia</taxon>
        <taxon>Flavobacteriales</taxon>
        <taxon>Flavobacteriaceae</taxon>
        <taxon>Winogradskyella</taxon>
    </lineage>
</organism>
<name>A0A9X1F6N4_9FLAO</name>
<gene>
    <name evidence="1" type="ORF">KCG49_04035</name>
</gene>
<protein>
    <submittedName>
        <fullName evidence="1">Uncharacterized protein</fullName>
    </submittedName>
</protein>
<evidence type="ECO:0000313" key="2">
    <source>
        <dbReference type="Proteomes" id="UP001138894"/>
    </source>
</evidence>
<dbReference type="EMBL" id="JAGSPD010000003">
    <property type="protein sequence ID" value="MBV7268362.1"/>
    <property type="molecule type" value="Genomic_DNA"/>
</dbReference>
<keyword evidence="2" id="KW-1185">Reference proteome</keyword>
<accession>A0A9X1F6N4</accession>
<proteinExistence type="predicted"/>
<dbReference type="AlphaFoldDB" id="A0A9X1F6N4"/>
<sequence>MKKLMTFTMLLFLYAAQGQGVRTLEVQKVEENTTTDLNTRLMVWDSLANGRVKYTKIGDLPITGGNDGYIFGVSLSGTNLLFNSVGDDAFSGVVDLSSIVQDNIYTSSGSISSNIVRSLTVSQDAIFAIYSDSEAMTIQDGNLGSLMTADFDNFDFTNQSGSFKAYGTNPLEIEGRRGLNIKLYDSGGNIIVPEEGQGFKTNVSGDISYVDLPDTQINNLKVIDSVYTLSETNIISSKLHLIEAFRVDGTTKVDTVVVTYPAISTHDGSTLVTTFSPKTGSALKVVPAVGVTDYRSGLQKAYILKTGHYGYASISSDAQNVIHPSSDDWIIQDYTAPIPPFDSGLIVNGTFDDSSDLTFNSPPWTVSGGVASFDDSAVDSIEFAITDNLANGTDYKLTLDLVSSETQGRFSVEVFGASAGWAQVVSFATYTEGSLSIPINFNQGEIITGFRLNASTSSDAFTIDNVSLTKD</sequence>
<comment type="caution">
    <text evidence="1">The sequence shown here is derived from an EMBL/GenBank/DDBJ whole genome shotgun (WGS) entry which is preliminary data.</text>
</comment>
<dbReference type="Proteomes" id="UP001138894">
    <property type="component" value="Unassembled WGS sequence"/>
</dbReference>
<evidence type="ECO:0000313" key="1">
    <source>
        <dbReference type="EMBL" id="MBV7268362.1"/>
    </source>
</evidence>